<evidence type="ECO:0008006" key="4">
    <source>
        <dbReference type="Google" id="ProtNLM"/>
    </source>
</evidence>
<sequence>MPDATSDRGAHAASGMTNATKSWRDVRFIASFAGAASFAAAIVVAGVLIRPPGASALPSFARQTGQPCATCHTAFPQLTPFGRRFKLGGYTMGGGMSLQQAPPLAMMVIGSFSHTQDNQDSPPTPSTHTNNNPLLQQLSLFYGGQIYGNLGAFIQGTYDGASQHMFLDASDVRYADTTKLLGFDVTYGVTVNNTPTVEDVWNTTPAWGFPFVASTLAPQFALPGTLIEGGLGNHVIGTGVYTFWNDMFYVDFTAYQNLSTGTLQALGEPEVIGSTSIDGVAPYWRAAFEYDTGEQSFEVGTYGIFANTLPGRVAGFGFDQIMDVAVDAQYQYIGDPHNITLRLTNIHESQQLNSSYLQGGASNLYNTLNSFKASAEYVYDHTYSLTAGYFNVSGSADALLYGANSLVNLPNGEGIIVDAAFLPFSKGGPSFYPWLNARLGVSYTSYLKVFGGGNNFDGLNVNHNAAGNNTLLLYAWMAF</sequence>
<feature type="transmembrane region" description="Helical" evidence="1">
    <location>
        <begin position="28"/>
        <end position="49"/>
    </location>
</feature>
<proteinExistence type="predicted"/>
<gene>
    <name evidence="2" type="ORF">MTUNDRAET4_4204</name>
</gene>
<accession>A0A4U8Z740</accession>
<dbReference type="Proteomes" id="UP000294360">
    <property type="component" value="Chromosome"/>
</dbReference>
<evidence type="ECO:0000256" key="1">
    <source>
        <dbReference type="SAM" id="Phobius"/>
    </source>
</evidence>
<reference evidence="2 3" key="1">
    <citation type="submission" date="2019-03" db="EMBL/GenBank/DDBJ databases">
        <authorList>
            <person name="Kox A.R. M."/>
        </authorList>
    </citation>
    <scope>NUCLEOTIDE SEQUENCE [LARGE SCALE GENOMIC DNA]</scope>
    <source>
        <strain evidence="2">MTUNDRAET4 annotated genome</strain>
    </source>
</reference>
<dbReference type="KEGG" id="mtun:MTUNDRAET4_4204"/>
<name>A0A4U8Z740_METTU</name>
<keyword evidence="1" id="KW-1133">Transmembrane helix</keyword>
<keyword evidence="1" id="KW-0472">Membrane</keyword>
<evidence type="ECO:0000313" key="2">
    <source>
        <dbReference type="EMBL" id="VFU11085.1"/>
    </source>
</evidence>
<dbReference type="AlphaFoldDB" id="A0A4U8Z740"/>
<evidence type="ECO:0000313" key="3">
    <source>
        <dbReference type="Proteomes" id="UP000294360"/>
    </source>
</evidence>
<protein>
    <recommendedName>
        <fullName evidence="4">Cytochrome C</fullName>
    </recommendedName>
</protein>
<organism evidence="2 3">
    <name type="scientific">Methylocella tundrae</name>
    <dbReference type="NCBI Taxonomy" id="227605"/>
    <lineage>
        <taxon>Bacteria</taxon>
        <taxon>Pseudomonadati</taxon>
        <taxon>Pseudomonadota</taxon>
        <taxon>Alphaproteobacteria</taxon>
        <taxon>Hyphomicrobiales</taxon>
        <taxon>Beijerinckiaceae</taxon>
        <taxon>Methylocella</taxon>
    </lineage>
</organism>
<dbReference type="EMBL" id="LR536450">
    <property type="protein sequence ID" value="VFU11085.1"/>
    <property type="molecule type" value="Genomic_DNA"/>
</dbReference>
<keyword evidence="1" id="KW-0812">Transmembrane</keyword>